<evidence type="ECO:0000313" key="1">
    <source>
        <dbReference type="EMBL" id="GCB75953.1"/>
    </source>
</evidence>
<proteinExistence type="predicted"/>
<accession>A0A401PS76</accession>
<dbReference type="EMBL" id="BFAA01012578">
    <property type="protein sequence ID" value="GCB75953.1"/>
    <property type="molecule type" value="Genomic_DNA"/>
</dbReference>
<comment type="caution">
    <text evidence="1">The sequence shown here is derived from an EMBL/GenBank/DDBJ whole genome shotgun (WGS) entry which is preliminary data.</text>
</comment>
<gene>
    <name evidence="1" type="ORF">scyTo_0018284</name>
</gene>
<name>A0A401PS76_SCYTO</name>
<reference evidence="1 2" key="1">
    <citation type="journal article" date="2018" name="Nat. Ecol. Evol.">
        <title>Shark genomes provide insights into elasmobranch evolution and the origin of vertebrates.</title>
        <authorList>
            <person name="Hara Y"/>
            <person name="Yamaguchi K"/>
            <person name="Onimaru K"/>
            <person name="Kadota M"/>
            <person name="Koyanagi M"/>
            <person name="Keeley SD"/>
            <person name="Tatsumi K"/>
            <person name="Tanaka K"/>
            <person name="Motone F"/>
            <person name="Kageyama Y"/>
            <person name="Nozu R"/>
            <person name="Adachi N"/>
            <person name="Nishimura O"/>
            <person name="Nakagawa R"/>
            <person name="Tanegashima C"/>
            <person name="Kiyatake I"/>
            <person name="Matsumoto R"/>
            <person name="Murakumo K"/>
            <person name="Nishida K"/>
            <person name="Terakita A"/>
            <person name="Kuratani S"/>
            <person name="Sato K"/>
            <person name="Hyodo S Kuraku.S."/>
        </authorList>
    </citation>
    <scope>NUCLEOTIDE SEQUENCE [LARGE SCALE GENOMIC DNA]</scope>
</reference>
<protein>
    <submittedName>
        <fullName evidence="1">Uncharacterized protein</fullName>
    </submittedName>
</protein>
<evidence type="ECO:0000313" key="2">
    <source>
        <dbReference type="Proteomes" id="UP000288216"/>
    </source>
</evidence>
<dbReference type="Proteomes" id="UP000288216">
    <property type="component" value="Unassembled WGS sequence"/>
</dbReference>
<organism evidence="1 2">
    <name type="scientific">Scyliorhinus torazame</name>
    <name type="common">Cloudy catshark</name>
    <name type="synonym">Catulus torazame</name>
    <dbReference type="NCBI Taxonomy" id="75743"/>
    <lineage>
        <taxon>Eukaryota</taxon>
        <taxon>Metazoa</taxon>
        <taxon>Chordata</taxon>
        <taxon>Craniata</taxon>
        <taxon>Vertebrata</taxon>
        <taxon>Chondrichthyes</taxon>
        <taxon>Elasmobranchii</taxon>
        <taxon>Galeomorphii</taxon>
        <taxon>Galeoidea</taxon>
        <taxon>Carcharhiniformes</taxon>
        <taxon>Scyliorhinidae</taxon>
        <taxon>Scyliorhinus</taxon>
    </lineage>
</organism>
<sequence length="129" mass="14433">GVGGGAGAEAGCPERNDVRRFSWCSSVPGVASGISGEAESLFLQVRLRRSQRMKACQSVWMNSVRNTERFWAQEKDESIADNQCIRSELYFIQGTKLKKMSILVEFTKTMTTKAQRKHIGRQSLSAQDE</sequence>
<keyword evidence="2" id="KW-1185">Reference proteome</keyword>
<dbReference type="AlphaFoldDB" id="A0A401PS76"/>
<feature type="non-terminal residue" evidence="1">
    <location>
        <position position="1"/>
    </location>
</feature>